<protein>
    <recommendedName>
        <fullName evidence="1">Pyridoxamine 5'-phosphate oxidase N-terminal domain-containing protein</fullName>
    </recommendedName>
</protein>
<dbReference type="PANTHER" id="PTHR42815:SF2">
    <property type="entry name" value="FAD-BINDING, PUTATIVE (AFU_ORTHOLOGUE AFUA_6G07600)-RELATED"/>
    <property type="match status" value="1"/>
</dbReference>
<dbReference type="AlphaFoldDB" id="A0A562NCT8"/>
<dbReference type="OrthoDB" id="9790331at2"/>
<dbReference type="Pfam" id="PF01243">
    <property type="entry name" value="PNPOx_N"/>
    <property type="match status" value="1"/>
</dbReference>
<dbReference type="SUPFAM" id="SSF50475">
    <property type="entry name" value="FMN-binding split barrel"/>
    <property type="match status" value="1"/>
</dbReference>
<name>A0A562NCT8_9RHOB</name>
<organism evidence="2 3">
    <name type="scientific">Paracoccus sulfuroxidans</name>
    <dbReference type="NCBI Taxonomy" id="384678"/>
    <lineage>
        <taxon>Bacteria</taxon>
        <taxon>Pseudomonadati</taxon>
        <taxon>Pseudomonadota</taxon>
        <taxon>Alphaproteobacteria</taxon>
        <taxon>Rhodobacterales</taxon>
        <taxon>Paracoccaceae</taxon>
        <taxon>Paracoccus</taxon>
    </lineage>
</organism>
<sequence length="200" mass="21740">MNWLKPEDLGQIYGAPGPTSLRKVTNQITAEYARMIEASRFCVLATFGPRGVDASPRGDDGAVARILDPRRIALPDWHGNNRIDSLKNIVADGNASLMFMIRGSDNVLRVRGHARLTDDAGLKASFARDGKEPRTVIVLAVDEVYFQCARAIMRSGLWAGGDDSADLPTPGQILAAITDGEVGGRDYDDSWPQRAASTLW</sequence>
<gene>
    <name evidence="2" type="ORF">IQ24_03382</name>
</gene>
<keyword evidence="3" id="KW-1185">Reference proteome</keyword>
<dbReference type="InterPro" id="IPR012349">
    <property type="entry name" value="Split_barrel_FMN-bd"/>
</dbReference>
<dbReference type="NCBIfam" id="TIGR04025">
    <property type="entry name" value="PPOX_FMN_DR2398"/>
    <property type="match status" value="1"/>
</dbReference>
<evidence type="ECO:0000259" key="1">
    <source>
        <dbReference type="Pfam" id="PF01243"/>
    </source>
</evidence>
<evidence type="ECO:0000313" key="2">
    <source>
        <dbReference type="EMBL" id="TWI29910.1"/>
    </source>
</evidence>
<dbReference type="InterPro" id="IPR011576">
    <property type="entry name" value="Pyridox_Oxase_N"/>
</dbReference>
<accession>A0A562NCT8</accession>
<dbReference type="PANTHER" id="PTHR42815">
    <property type="entry name" value="FAD-BINDING, PUTATIVE (AFU_ORTHOLOGUE AFUA_6G07600)-RELATED"/>
    <property type="match status" value="1"/>
</dbReference>
<evidence type="ECO:0000313" key="3">
    <source>
        <dbReference type="Proteomes" id="UP000316225"/>
    </source>
</evidence>
<feature type="domain" description="Pyridoxamine 5'-phosphate oxidase N-terminal" evidence="1">
    <location>
        <begin position="28"/>
        <end position="148"/>
    </location>
</feature>
<dbReference type="RefSeq" id="WP_145399465.1">
    <property type="nucleotide sequence ID" value="NZ_VLKU01000012.1"/>
</dbReference>
<dbReference type="Gene3D" id="2.30.110.10">
    <property type="entry name" value="Electron Transport, Fmn-binding Protein, Chain A"/>
    <property type="match status" value="1"/>
</dbReference>
<comment type="caution">
    <text evidence="2">The sequence shown here is derived from an EMBL/GenBank/DDBJ whole genome shotgun (WGS) entry which is preliminary data.</text>
</comment>
<dbReference type="Proteomes" id="UP000316225">
    <property type="component" value="Unassembled WGS sequence"/>
</dbReference>
<dbReference type="InterPro" id="IPR024029">
    <property type="entry name" value="Pyridox_Oxase_FMN-dep"/>
</dbReference>
<reference evidence="2 3" key="1">
    <citation type="journal article" date="2015" name="Stand. Genomic Sci.">
        <title>Genomic Encyclopedia of Bacterial and Archaeal Type Strains, Phase III: the genomes of soil and plant-associated and newly described type strains.</title>
        <authorList>
            <person name="Whitman W.B."/>
            <person name="Woyke T."/>
            <person name="Klenk H.P."/>
            <person name="Zhou Y."/>
            <person name="Lilburn T.G."/>
            <person name="Beck B.J."/>
            <person name="De Vos P."/>
            <person name="Vandamme P."/>
            <person name="Eisen J.A."/>
            <person name="Garrity G."/>
            <person name="Hugenholtz P."/>
            <person name="Kyrpides N.C."/>
        </authorList>
    </citation>
    <scope>NUCLEOTIDE SEQUENCE [LARGE SCALE GENOMIC DNA]</scope>
    <source>
        <strain evidence="2 3">CGMCC 1.5364</strain>
    </source>
</reference>
<proteinExistence type="predicted"/>
<dbReference type="EMBL" id="VLKU01000012">
    <property type="protein sequence ID" value="TWI29910.1"/>
    <property type="molecule type" value="Genomic_DNA"/>
</dbReference>